<keyword evidence="5 6" id="KW-0472">Membrane</keyword>
<evidence type="ECO:0000256" key="1">
    <source>
        <dbReference type="ARBA" id="ARBA00004651"/>
    </source>
</evidence>
<keyword evidence="9" id="KW-1185">Reference proteome</keyword>
<keyword evidence="3 6" id="KW-0812">Transmembrane</keyword>
<accession>A0ABW7XPD9</accession>
<sequence length="127" mass="13227">MSEGTVAGTGRRFPGAVFGVGSEPDARFSLANERTFLAWIRTSLALVAGGVALETLGLDLQPGLRLAASIVLIVAGTLLPLVAWAWWMRIERALRSGSPLPATIVGVVLALVVSVVGVLVLLGVLLR</sequence>
<evidence type="ECO:0000256" key="2">
    <source>
        <dbReference type="ARBA" id="ARBA00022475"/>
    </source>
</evidence>
<dbReference type="Proteomes" id="UP001611580">
    <property type="component" value="Unassembled WGS sequence"/>
</dbReference>
<evidence type="ECO:0000256" key="5">
    <source>
        <dbReference type="ARBA" id="ARBA00023136"/>
    </source>
</evidence>
<dbReference type="PANTHER" id="PTHR34187">
    <property type="entry name" value="FGR18P"/>
    <property type="match status" value="1"/>
</dbReference>
<dbReference type="InterPro" id="IPR052053">
    <property type="entry name" value="IM_YidH-like"/>
</dbReference>
<evidence type="ECO:0000256" key="6">
    <source>
        <dbReference type="SAM" id="Phobius"/>
    </source>
</evidence>
<organism evidence="8 9">
    <name type="scientific">Promicromonospora kroppenstedtii</name>
    <dbReference type="NCBI Taxonomy" id="440482"/>
    <lineage>
        <taxon>Bacteria</taxon>
        <taxon>Bacillati</taxon>
        <taxon>Actinomycetota</taxon>
        <taxon>Actinomycetes</taxon>
        <taxon>Micrococcales</taxon>
        <taxon>Promicromonosporaceae</taxon>
        <taxon>Promicromonospora</taxon>
    </lineage>
</organism>
<dbReference type="InterPro" id="IPR003807">
    <property type="entry name" value="DUF202"/>
</dbReference>
<feature type="transmembrane region" description="Helical" evidence="6">
    <location>
        <begin position="36"/>
        <end position="54"/>
    </location>
</feature>
<dbReference type="Pfam" id="PF02656">
    <property type="entry name" value="DUF202"/>
    <property type="match status" value="1"/>
</dbReference>
<dbReference type="EMBL" id="JBIRYI010000012">
    <property type="protein sequence ID" value="MFI2489105.1"/>
    <property type="molecule type" value="Genomic_DNA"/>
</dbReference>
<feature type="transmembrane region" description="Helical" evidence="6">
    <location>
        <begin position="100"/>
        <end position="126"/>
    </location>
</feature>
<keyword evidence="4 6" id="KW-1133">Transmembrane helix</keyword>
<evidence type="ECO:0000313" key="9">
    <source>
        <dbReference type="Proteomes" id="UP001611580"/>
    </source>
</evidence>
<dbReference type="PANTHER" id="PTHR34187:SF2">
    <property type="entry name" value="DUF202 DOMAIN-CONTAINING PROTEIN"/>
    <property type="match status" value="1"/>
</dbReference>
<name>A0ABW7XPD9_9MICO</name>
<feature type="domain" description="DUF202" evidence="7">
    <location>
        <begin position="27"/>
        <end position="93"/>
    </location>
</feature>
<comment type="subcellular location">
    <subcellularLocation>
        <location evidence="1">Cell membrane</location>
        <topology evidence="1">Multi-pass membrane protein</topology>
    </subcellularLocation>
</comment>
<keyword evidence="2" id="KW-1003">Cell membrane</keyword>
<dbReference type="RefSeq" id="WP_397406181.1">
    <property type="nucleotide sequence ID" value="NZ_JBIRYI010000012.1"/>
</dbReference>
<proteinExistence type="predicted"/>
<evidence type="ECO:0000313" key="8">
    <source>
        <dbReference type="EMBL" id="MFI2489105.1"/>
    </source>
</evidence>
<gene>
    <name evidence="8" type="ORF">ACH47X_19505</name>
</gene>
<comment type="caution">
    <text evidence="8">The sequence shown here is derived from an EMBL/GenBank/DDBJ whole genome shotgun (WGS) entry which is preliminary data.</text>
</comment>
<protein>
    <submittedName>
        <fullName evidence="8">YidH family protein</fullName>
    </submittedName>
</protein>
<feature type="transmembrane region" description="Helical" evidence="6">
    <location>
        <begin position="66"/>
        <end position="88"/>
    </location>
</feature>
<evidence type="ECO:0000259" key="7">
    <source>
        <dbReference type="Pfam" id="PF02656"/>
    </source>
</evidence>
<evidence type="ECO:0000256" key="3">
    <source>
        <dbReference type="ARBA" id="ARBA00022692"/>
    </source>
</evidence>
<reference evidence="8 9" key="1">
    <citation type="submission" date="2024-10" db="EMBL/GenBank/DDBJ databases">
        <title>The Natural Products Discovery Center: Release of the First 8490 Sequenced Strains for Exploring Actinobacteria Biosynthetic Diversity.</title>
        <authorList>
            <person name="Kalkreuter E."/>
            <person name="Kautsar S.A."/>
            <person name="Yang D."/>
            <person name="Bader C.D."/>
            <person name="Teijaro C.N."/>
            <person name="Fluegel L."/>
            <person name="Davis C.M."/>
            <person name="Simpson J.R."/>
            <person name="Lauterbach L."/>
            <person name="Steele A.D."/>
            <person name="Gui C."/>
            <person name="Meng S."/>
            <person name="Li G."/>
            <person name="Viehrig K."/>
            <person name="Ye F."/>
            <person name="Su P."/>
            <person name="Kiefer A.F."/>
            <person name="Nichols A."/>
            <person name="Cepeda A.J."/>
            <person name="Yan W."/>
            <person name="Fan B."/>
            <person name="Jiang Y."/>
            <person name="Adhikari A."/>
            <person name="Zheng C.-J."/>
            <person name="Schuster L."/>
            <person name="Cowan T.M."/>
            <person name="Smanski M.J."/>
            <person name="Chevrette M.G."/>
            <person name="De Carvalho L.P.S."/>
            <person name="Shen B."/>
        </authorList>
    </citation>
    <scope>NUCLEOTIDE SEQUENCE [LARGE SCALE GENOMIC DNA]</scope>
    <source>
        <strain evidence="8 9">NPDC019481</strain>
    </source>
</reference>
<evidence type="ECO:0000256" key="4">
    <source>
        <dbReference type="ARBA" id="ARBA00022989"/>
    </source>
</evidence>